<organism evidence="1 2">
    <name type="scientific">Effusibacillus dendaii</name>
    <dbReference type="NCBI Taxonomy" id="2743772"/>
    <lineage>
        <taxon>Bacteria</taxon>
        <taxon>Bacillati</taxon>
        <taxon>Bacillota</taxon>
        <taxon>Bacilli</taxon>
        <taxon>Bacillales</taxon>
        <taxon>Alicyclobacillaceae</taxon>
        <taxon>Effusibacillus</taxon>
    </lineage>
</organism>
<protein>
    <submittedName>
        <fullName evidence="1">PduH protein</fullName>
    </submittedName>
</protein>
<reference evidence="1 2" key="1">
    <citation type="submission" date="2020-08" db="EMBL/GenBank/DDBJ databases">
        <title>Complete Genome Sequence of Effusibacillus dendaii Strain skT53, Isolated from Farmland soil.</title>
        <authorList>
            <person name="Konishi T."/>
            <person name="Kawasaki H."/>
        </authorList>
    </citation>
    <scope>NUCLEOTIDE SEQUENCE [LARGE SCALE GENOMIC DNA]</scope>
    <source>
        <strain evidence="2">skT53</strain>
    </source>
</reference>
<dbReference type="RefSeq" id="WP_200759695.1">
    <property type="nucleotide sequence ID" value="NZ_AP023366.1"/>
</dbReference>
<gene>
    <name evidence="1" type="ORF">skT53_05770</name>
</gene>
<keyword evidence="2" id="KW-1185">Reference proteome</keyword>
<dbReference type="AlphaFoldDB" id="A0A7I8D8A0"/>
<dbReference type="InterPro" id="IPR003208">
    <property type="entry name" value="Dehydtase/Dehydtase_re"/>
</dbReference>
<dbReference type="KEGG" id="eff:skT53_05770"/>
<dbReference type="InterPro" id="IPR010254">
    <property type="entry name" value="B12-dep_deHydtase_bsu"/>
</dbReference>
<dbReference type="EMBL" id="AP023366">
    <property type="protein sequence ID" value="BCJ85592.1"/>
    <property type="molecule type" value="Genomic_DNA"/>
</dbReference>
<accession>A0A7I8D8A0</accession>
<dbReference type="Proteomes" id="UP000593802">
    <property type="component" value="Chromosome"/>
</dbReference>
<proteinExistence type="predicted"/>
<evidence type="ECO:0000313" key="1">
    <source>
        <dbReference type="EMBL" id="BCJ85592.1"/>
    </source>
</evidence>
<name>A0A7I8D8A0_9BACL</name>
<dbReference type="SUPFAM" id="SSF52968">
    <property type="entry name" value="B12-dependent dehydatase associated subunit"/>
    <property type="match status" value="1"/>
</dbReference>
<dbReference type="Pfam" id="PF02288">
    <property type="entry name" value="Dehydratase_MU"/>
    <property type="match status" value="1"/>
</dbReference>
<dbReference type="Gene3D" id="3.40.50.10150">
    <property type="entry name" value="B12-dependent dehydatase associated subunit"/>
    <property type="match status" value="1"/>
</dbReference>
<evidence type="ECO:0000313" key="2">
    <source>
        <dbReference type="Proteomes" id="UP000593802"/>
    </source>
</evidence>
<sequence>MNKREIYIPILYEKSVPFEVLKEICAGLEEEGVPFRLVQREQDLGLVALGAVAASMSPLHVGIGVDSNEGLCLHHDKLRAEEPYLQDRIENGRRLGKNAARLVKGLPLYCS</sequence>